<dbReference type="InterPro" id="IPR006311">
    <property type="entry name" value="TAT_signal"/>
</dbReference>
<feature type="chain" id="PRO_5040999871" evidence="2">
    <location>
        <begin position="24"/>
        <end position="334"/>
    </location>
</feature>
<dbReference type="EMBL" id="JALPRX010000128">
    <property type="protein sequence ID" value="MCK8787531.1"/>
    <property type="molecule type" value="Genomic_DNA"/>
</dbReference>
<accession>A0A9X1YK35</accession>
<dbReference type="PROSITE" id="PS51318">
    <property type="entry name" value="TAT"/>
    <property type="match status" value="1"/>
</dbReference>
<dbReference type="InterPro" id="IPR005064">
    <property type="entry name" value="BUG"/>
</dbReference>
<name>A0A9X1YK35_9PROT</name>
<keyword evidence="4" id="KW-1185">Reference proteome</keyword>
<gene>
    <name evidence="3" type="ORF">M0638_24480</name>
</gene>
<reference evidence="3" key="1">
    <citation type="submission" date="2022-04" db="EMBL/GenBank/DDBJ databases">
        <title>Roseomonas acroporae sp. nov., isolated from coral Acropora digitifera.</title>
        <authorList>
            <person name="Sun H."/>
        </authorList>
    </citation>
    <scope>NUCLEOTIDE SEQUENCE</scope>
    <source>
        <strain evidence="3">NAR14</strain>
    </source>
</reference>
<dbReference type="InterPro" id="IPR042100">
    <property type="entry name" value="Bug_dom1"/>
</dbReference>
<feature type="signal peptide" evidence="2">
    <location>
        <begin position="1"/>
        <end position="23"/>
    </location>
</feature>
<evidence type="ECO:0000313" key="3">
    <source>
        <dbReference type="EMBL" id="MCK8787531.1"/>
    </source>
</evidence>
<dbReference type="PANTHER" id="PTHR42928">
    <property type="entry name" value="TRICARBOXYLATE-BINDING PROTEIN"/>
    <property type="match status" value="1"/>
</dbReference>
<dbReference type="PANTHER" id="PTHR42928:SF5">
    <property type="entry name" value="BLR1237 PROTEIN"/>
    <property type="match status" value="1"/>
</dbReference>
<dbReference type="AlphaFoldDB" id="A0A9X1YK35"/>
<organism evidence="3 4">
    <name type="scientific">Roseomonas acroporae</name>
    <dbReference type="NCBI Taxonomy" id="2937791"/>
    <lineage>
        <taxon>Bacteria</taxon>
        <taxon>Pseudomonadati</taxon>
        <taxon>Pseudomonadota</taxon>
        <taxon>Alphaproteobacteria</taxon>
        <taxon>Acetobacterales</taxon>
        <taxon>Roseomonadaceae</taxon>
        <taxon>Roseomonas</taxon>
    </lineage>
</organism>
<evidence type="ECO:0000256" key="1">
    <source>
        <dbReference type="ARBA" id="ARBA00006987"/>
    </source>
</evidence>
<evidence type="ECO:0000313" key="4">
    <source>
        <dbReference type="Proteomes" id="UP001139516"/>
    </source>
</evidence>
<evidence type="ECO:0000256" key="2">
    <source>
        <dbReference type="SAM" id="SignalP"/>
    </source>
</evidence>
<proteinExistence type="inferred from homology"/>
<comment type="similarity">
    <text evidence="1">Belongs to the UPF0065 (bug) family.</text>
</comment>
<comment type="caution">
    <text evidence="3">The sequence shown here is derived from an EMBL/GenBank/DDBJ whole genome shotgun (WGS) entry which is preliminary data.</text>
</comment>
<dbReference type="RefSeq" id="WP_248669581.1">
    <property type="nucleotide sequence ID" value="NZ_JALPRX010000128.1"/>
</dbReference>
<dbReference type="Proteomes" id="UP001139516">
    <property type="component" value="Unassembled WGS sequence"/>
</dbReference>
<sequence length="334" mass="33935">MAVSRRRLAALAGAALLPMPALLSSGLPTAARAQEAGGYPNRPIRLVVAFAAGGNSDTLARLLQPRLAAVLGQGIVIDNRGGAAGTLAAAAVASAPADGYTLLFDAASFVVAQFVHRSTPFSYERDFAPVGMVAEVPYILAVPAGSAARDLPGFLAAAKAGRDGIAYGSPGVGSIGHLAGALLAHRTGAKLEHVPYRGGSEVARDLAAGTLEAGILSTNSLSPVIESGKARALAVTSARRGGIPGVPTIAESGVPGFDLTSWNAIFCRAGTPEPALRRLEAAIDAATADPEVRARFAAIGAEATPAEPRKLGERVAREREMVAQLIRDTGITLG</sequence>
<keyword evidence="2" id="KW-0732">Signal</keyword>
<dbReference type="Gene3D" id="3.40.190.10">
    <property type="entry name" value="Periplasmic binding protein-like II"/>
    <property type="match status" value="1"/>
</dbReference>
<dbReference type="SUPFAM" id="SSF53850">
    <property type="entry name" value="Periplasmic binding protein-like II"/>
    <property type="match status" value="1"/>
</dbReference>
<dbReference type="Gene3D" id="3.40.190.150">
    <property type="entry name" value="Bordetella uptake gene, domain 1"/>
    <property type="match status" value="1"/>
</dbReference>
<dbReference type="PIRSF" id="PIRSF017082">
    <property type="entry name" value="YflP"/>
    <property type="match status" value="1"/>
</dbReference>
<dbReference type="Pfam" id="PF03401">
    <property type="entry name" value="TctC"/>
    <property type="match status" value="1"/>
</dbReference>
<protein>
    <submittedName>
        <fullName evidence="3">Tripartite tricarboxylate transporter substrate-binding protein</fullName>
    </submittedName>
</protein>